<feature type="region of interest" description="Disordered" evidence="7">
    <location>
        <begin position="300"/>
        <end position="323"/>
    </location>
</feature>
<feature type="compositionally biased region" description="Basic and acidic residues" evidence="7">
    <location>
        <begin position="300"/>
        <end position="313"/>
    </location>
</feature>
<name>A0A084GGR6_PSEDA</name>
<keyword evidence="4 8" id="KW-0812">Transmembrane</keyword>
<organism evidence="9 10">
    <name type="scientific">Pseudallescheria apiosperma</name>
    <name type="common">Scedosporium apiospermum</name>
    <dbReference type="NCBI Taxonomy" id="563466"/>
    <lineage>
        <taxon>Eukaryota</taxon>
        <taxon>Fungi</taxon>
        <taxon>Dikarya</taxon>
        <taxon>Ascomycota</taxon>
        <taxon>Pezizomycotina</taxon>
        <taxon>Sordariomycetes</taxon>
        <taxon>Hypocreomycetidae</taxon>
        <taxon>Microascales</taxon>
        <taxon>Microascaceae</taxon>
        <taxon>Scedosporium</taxon>
    </lineage>
</organism>
<feature type="transmembrane region" description="Helical" evidence="8">
    <location>
        <begin position="147"/>
        <end position="165"/>
    </location>
</feature>
<keyword evidence="3" id="KW-0410">Iron transport</keyword>
<dbReference type="VEuPathDB" id="FungiDB:SAPIO_CDS0315"/>
<dbReference type="GO" id="GO:0015093">
    <property type="term" value="F:ferrous iron transmembrane transporter activity"/>
    <property type="evidence" value="ECO:0007669"/>
    <property type="project" value="TreeGrafter"/>
</dbReference>
<evidence type="ECO:0000256" key="1">
    <source>
        <dbReference type="ARBA" id="ARBA00004141"/>
    </source>
</evidence>
<dbReference type="GO" id="GO:0033573">
    <property type="term" value="C:high-affinity iron permease complex"/>
    <property type="evidence" value="ECO:0007669"/>
    <property type="project" value="InterPro"/>
</dbReference>
<dbReference type="OMA" id="TSMQIFL"/>
<dbReference type="Proteomes" id="UP000028545">
    <property type="component" value="Unassembled WGS sequence"/>
</dbReference>
<keyword evidence="3" id="KW-0813">Transport</keyword>
<feature type="transmembrane region" description="Helical" evidence="8">
    <location>
        <begin position="53"/>
        <end position="76"/>
    </location>
</feature>
<feature type="transmembrane region" description="Helical" evidence="8">
    <location>
        <begin position="267"/>
        <end position="286"/>
    </location>
</feature>
<dbReference type="PANTHER" id="PTHR31632:SF2">
    <property type="entry name" value="PLASMA MEMBRANE IRON PERMEASE"/>
    <property type="match status" value="1"/>
</dbReference>
<proteinExistence type="inferred from homology"/>
<dbReference type="OrthoDB" id="4364at2759"/>
<reference evidence="9 10" key="1">
    <citation type="journal article" date="2014" name="Genome Announc.">
        <title>Draft genome sequence of the pathogenic fungus Scedosporium apiospermum.</title>
        <authorList>
            <person name="Vandeputte P."/>
            <person name="Ghamrawi S."/>
            <person name="Rechenmann M."/>
            <person name="Iltis A."/>
            <person name="Giraud S."/>
            <person name="Fleury M."/>
            <person name="Thornton C."/>
            <person name="Delhaes L."/>
            <person name="Meyer W."/>
            <person name="Papon N."/>
            <person name="Bouchara J.P."/>
        </authorList>
    </citation>
    <scope>NUCLEOTIDE SEQUENCE [LARGE SCALE GENOMIC DNA]</scope>
    <source>
        <strain evidence="9 10">IHEM 14462</strain>
    </source>
</reference>
<protein>
    <recommendedName>
        <fullName evidence="11">Plasma membrane iron permease</fullName>
    </recommendedName>
</protein>
<dbReference type="GeneID" id="27718467"/>
<evidence type="ECO:0000256" key="2">
    <source>
        <dbReference type="ARBA" id="ARBA00008333"/>
    </source>
</evidence>
<evidence type="ECO:0000256" key="6">
    <source>
        <dbReference type="ARBA" id="ARBA00023136"/>
    </source>
</evidence>
<keyword evidence="3" id="KW-0406">Ion transport</keyword>
<feature type="transmembrane region" description="Helical" evidence="8">
    <location>
        <begin position="88"/>
        <end position="110"/>
    </location>
</feature>
<dbReference type="PANTHER" id="PTHR31632">
    <property type="entry name" value="IRON TRANSPORTER FTH1"/>
    <property type="match status" value="1"/>
</dbReference>
<feature type="transmembrane region" description="Helical" evidence="8">
    <location>
        <begin position="177"/>
        <end position="197"/>
    </location>
</feature>
<dbReference type="InterPro" id="IPR004923">
    <property type="entry name" value="FTR1/Fip1/EfeU"/>
</dbReference>
<accession>A0A084GGR6</accession>
<feature type="transmembrane region" description="Helical" evidence="8">
    <location>
        <begin position="6"/>
        <end position="32"/>
    </location>
</feature>
<keyword evidence="3" id="KW-0408">Iron</keyword>
<evidence type="ECO:0008006" key="11">
    <source>
        <dbReference type="Google" id="ProtNLM"/>
    </source>
</evidence>
<evidence type="ECO:0000256" key="8">
    <source>
        <dbReference type="SAM" id="Phobius"/>
    </source>
</evidence>
<sequence>MAPQVFSVPVFLIVLRETIEAGIVVSVLLAFLKQTLCGPNGDRAVYKSMVKQVWIGALLGFLVCLIIGGAVIGTFYRLGKNVWQSAENIYGGVFYLIAGVIITVMGVALLRIGKMQEKWRVKLAKALEGPVNTTTGVNRFKRFTAKYSLFILSFITVPLGIPGFSDEFQRGGSLTSLQIFLIGSTCLLYLVAAGLMARAVWYFEAQHWNTLIGGGDAAELGAGPGSYDLHRSVWHVNCCNPEFNGGGGWGIFNGILGWTNSATISTILTYNLYWLAVIVTFLLLGYKDIRGHWPFMKSKESIEGDSEQDRDSNNLEVGEAGLSMTGAYKTVPIEAPKEVEEK</sequence>
<keyword evidence="5 8" id="KW-1133">Transmembrane helix</keyword>
<dbReference type="RefSeq" id="XP_016646327.1">
    <property type="nucleotide sequence ID" value="XM_016783127.1"/>
</dbReference>
<dbReference type="KEGG" id="sapo:SAPIO_CDS0315"/>
<comment type="subcellular location">
    <subcellularLocation>
        <location evidence="1">Membrane</location>
        <topology evidence="1">Multi-pass membrane protein</topology>
    </subcellularLocation>
</comment>
<evidence type="ECO:0000256" key="5">
    <source>
        <dbReference type="ARBA" id="ARBA00022989"/>
    </source>
</evidence>
<evidence type="ECO:0000313" key="9">
    <source>
        <dbReference type="EMBL" id="KEZ46528.1"/>
    </source>
</evidence>
<comment type="caution">
    <text evidence="9">The sequence shown here is derived from an EMBL/GenBank/DDBJ whole genome shotgun (WGS) entry which is preliminary data.</text>
</comment>
<keyword evidence="6 8" id="KW-0472">Membrane</keyword>
<dbReference type="HOGENOM" id="CLU_046738_0_1_1"/>
<keyword evidence="10" id="KW-1185">Reference proteome</keyword>
<evidence type="ECO:0000256" key="4">
    <source>
        <dbReference type="ARBA" id="ARBA00022692"/>
    </source>
</evidence>
<dbReference type="Pfam" id="PF03239">
    <property type="entry name" value="FTR1"/>
    <property type="match status" value="2"/>
</dbReference>
<gene>
    <name evidence="9" type="ORF">SAPIO_CDS0315</name>
</gene>
<evidence type="ECO:0000256" key="7">
    <source>
        <dbReference type="SAM" id="MobiDB-lite"/>
    </source>
</evidence>
<comment type="similarity">
    <text evidence="2">Belongs to the oxidase-dependent Fe transporter (OFeT) (TC 9.A.10.1) family.</text>
</comment>
<dbReference type="AlphaFoldDB" id="A0A084GGR6"/>
<evidence type="ECO:0000256" key="3">
    <source>
        <dbReference type="ARBA" id="ARBA00022496"/>
    </source>
</evidence>
<evidence type="ECO:0000313" key="10">
    <source>
        <dbReference type="Proteomes" id="UP000028545"/>
    </source>
</evidence>
<dbReference type="EMBL" id="JOWA01000022">
    <property type="protein sequence ID" value="KEZ46528.1"/>
    <property type="molecule type" value="Genomic_DNA"/>
</dbReference>